<protein>
    <submittedName>
        <fullName evidence="2">Alpha/beta hydrolase</fullName>
    </submittedName>
</protein>
<gene>
    <name evidence="2" type="ORF">F0357_02390</name>
</gene>
<evidence type="ECO:0000313" key="3">
    <source>
        <dbReference type="Proteomes" id="UP000332515"/>
    </source>
</evidence>
<evidence type="ECO:0000256" key="1">
    <source>
        <dbReference type="SAM" id="SignalP"/>
    </source>
</evidence>
<accession>A0A6A7XXY8</accession>
<keyword evidence="1" id="KW-0732">Signal</keyword>
<dbReference type="Proteomes" id="UP000332515">
    <property type="component" value="Unassembled WGS sequence"/>
</dbReference>
<dbReference type="AlphaFoldDB" id="A0A6A7XXY8"/>
<name>A0A6A7XXY8_9HYPH</name>
<evidence type="ECO:0000313" key="2">
    <source>
        <dbReference type="EMBL" id="MQT11540.1"/>
    </source>
</evidence>
<dbReference type="RefSeq" id="WP_153478328.1">
    <property type="nucleotide sequence ID" value="NZ_VWNA01000001.1"/>
</dbReference>
<dbReference type="SUPFAM" id="SSF53474">
    <property type="entry name" value="alpha/beta-Hydrolases"/>
    <property type="match status" value="1"/>
</dbReference>
<dbReference type="GO" id="GO:0016787">
    <property type="term" value="F:hydrolase activity"/>
    <property type="evidence" value="ECO:0007669"/>
    <property type="project" value="UniProtKB-KW"/>
</dbReference>
<reference evidence="2 3" key="1">
    <citation type="submission" date="2019-09" db="EMBL/GenBank/DDBJ databases">
        <title>Segnochrobactrum spirostomi gen. nov., sp. nov., isolated from the ciliate Spirostomum cf. yagiui and description of a novel family, Segnochrobactraceae fam. nov. within the order Rhizobiales of the class Alphaproteobacteria.</title>
        <authorList>
            <person name="Akter S."/>
            <person name="Shazib S.U.A."/>
            <person name="Shin M.K."/>
        </authorList>
    </citation>
    <scope>NUCLEOTIDE SEQUENCE [LARGE SCALE GENOMIC DNA]</scope>
    <source>
        <strain evidence="2 3">Sp-1</strain>
    </source>
</reference>
<proteinExistence type="predicted"/>
<dbReference type="InterPro" id="IPR029058">
    <property type="entry name" value="AB_hydrolase_fold"/>
</dbReference>
<organism evidence="2 3">
    <name type="scientific">Segnochrobactrum spirostomi</name>
    <dbReference type="NCBI Taxonomy" id="2608987"/>
    <lineage>
        <taxon>Bacteria</taxon>
        <taxon>Pseudomonadati</taxon>
        <taxon>Pseudomonadota</taxon>
        <taxon>Alphaproteobacteria</taxon>
        <taxon>Hyphomicrobiales</taxon>
        <taxon>Segnochrobactraceae</taxon>
        <taxon>Segnochrobactrum</taxon>
    </lineage>
</organism>
<sequence length="296" mass="32966">MRRVLTAILALLIGWSLASPANALQLAPFKDDLFRYSRVIDSRYGGDYEVIEYIKLRDLKNRDQIFEQKVYGEYVDMLPWGAQQNFSYTVDGRTQRYITVGRTEGASAVVIYLHGQGGSRFQGANDWMFGGNFNRIKNLMLRNGGLYISPDFTDFADDGAADIKGLVRQTAAASPGAPIFIACGSFGGVLCWKLAEDPSIAKLLGGILLLGSVHDDDYLNVVARRPARPLPIVLAHGSWDPVLDWKGQATFFEKVKALDPSYPIKLVVFDTGKHGTPIRMIDWRLVLNWMLTKQTG</sequence>
<dbReference type="EMBL" id="VWNA01000001">
    <property type="protein sequence ID" value="MQT11540.1"/>
    <property type="molecule type" value="Genomic_DNA"/>
</dbReference>
<dbReference type="Gene3D" id="3.40.50.1820">
    <property type="entry name" value="alpha/beta hydrolase"/>
    <property type="match status" value="1"/>
</dbReference>
<keyword evidence="2" id="KW-0378">Hydrolase</keyword>
<feature type="chain" id="PRO_5025623929" evidence="1">
    <location>
        <begin position="24"/>
        <end position="296"/>
    </location>
</feature>
<comment type="caution">
    <text evidence="2">The sequence shown here is derived from an EMBL/GenBank/DDBJ whole genome shotgun (WGS) entry which is preliminary data.</text>
</comment>
<feature type="signal peptide" evidence="1">
    <location>
        <begin position="1"/>
        <end position="23"/>
    </location>
</feature>
<keyword evidence="3" id="KW-1185">Reference proteome</keyword>